<sequence length="769" mass="79955">MSDAHAPASRLRSASLGLLLVAILVSPSNQALAVMPKIADCGFAETMFSAAGLDPPWTVGSCCLAPWATCQNISNVLRVISMDLTGTDFMGTLIPAGVANAAELQTLTLPRCNLSGVVPPLPGGLLVLNLSNNRLAGSVTFVQTLPNLTSLDISSNAFTGSVPKVTTTKLLTVNLSSNQLEGYLPISSLIGSSPSYLQTLDVSNNPLLSGSVNDIHTSKSVTLLTTINIANTSIGGMFPDSLSLTPFLRNLRISNTLISGSLPILPNSTQVFEARNLNMNGSFANLLTTTQLQAVDISGNQFNDVFDPSTKPLGNLKNLVSLNISSNLFSGRLNIANSSALRTFDMSNNKLSGNVDGLLPGNLTLCSLGGNDLYSCATPVPKICGSVRTYCPAPVNGTCTVSPSSGNTSTAFYIKCDGWSTEDLNPLLYEYSWQSLAMRTSFPTVAANPPTFGPFSLPVAGNPIVLTVRISRSDGGLAIESQMNVVVSSVTIAPVLAPTPAPAPPSQQSISNSLDVIRALATNVTSNLDQILQGVSSVATDLGTLQNNASSSVPPASVDNLKLNALGLLSNAILDQQNGTDINNALVASSAVLPKLMPSTFNGSAIVSSLLTLSKLAQATHGNGGLASAGAAANLLECLDKVWSITENVTDSNMTLVANKTRFDVVGSNVSFALLGAIQNLAKAVADGNQEGNTTKVNSSLFYITAHKVYQRQVPASLESGDGAVVANLDASLPQILNGGQTTNSSGYQLHLISMRKNPFDNSVGASLR</sequence>
<dbReference type="STRING" id="1344416.A0A139AV13"/>
<organism evidence="2 3">
    <name type="scientific">Gonapodya prolifera (strain JEL478)</name>
    <name type="common">Monoblepharis prolifera</name>
    <dbReference type="NCBI Taxonomy" id="1344416"/>
    <lineage>
        <taxon>Eukaryota</taxon>
        <taxon>Fungi</taxon>
        <taxon>Fungi incertae sedis</taxon>
        <taxon>Chytridiomycota</taxon>
        <taxon>Chytridiomycota incertae sedis</taxon>
        <taxon>Monoblepharidomycetes</taxon>
        <taxon>Monoblepharidales</taxon>
        <taxon>Gonapodyaceae</taxon>
        <taxon>Gonapodya</taxon>
    </lineage>
</organism>
<feature type="signal peptide" evidence="1">
    <location>
        <begin position="1"/>
        <end position="33"/>
    </location>
</feature>
<dbReference type="PANTHER" id="PTHR48064">
    <property type="entry name" value="OS01G0750400 PROTEIN"/>
    <property type="match status" value="1"/>
</dbReference>
<dbReference type="InterPro" id="IPR053038">
    <property type="entry name" value="RLP_Defense"/>
</dbReference>
<gene>
    <name evidence="2" type="ORF">M427DRAFT_28151</name>
</gene>
<dbReference type="Proteomes" id="UP000070544">
    <property type="component" value="Unassembled WGS sequence"/>
</dbReference>
<feature type="chain" id="PRO_5007296419" evidence="1">
    <location>
        <begin position="34"/>
        <end position="769"/>
    </location>
</feature>
<name>A0A139AV13_GONPJ</name>
<evidence type="ECO:0000313" key="2">
    <source>
        <dbReference type="EMBL" id="KXS20423.1"/>
    </source>
</evidence>
<keyword evidence="3" id="KW-1185">Reference proteome</keyword>
<evidence type="ECO:0000313" key="3">
    <source>
        <dbReference type="Proteomes" id="UP000070544"/>
    </source>
</evidence>
<dbReference type="InterPro" id="IPR032675">
    <property type="entry name" value="LRR_dom_sf"/>
</dbReference>
<dbReference type="Gene3D" id="3.80.10.10">
    <property type="entry name" value="Ribonuclease Inhibitor"/>
    <property type="match status" value="1"/>
</dbReference>
<dbReference type="PANTHER" id="PTHR48064:SF6">
    <property type="entry name" value="RECEPTOR-LIKE PROTEIN KINASE 2"/>
    <property type="match status" value="1"/>
</dbReference>
<dbReference type="AlphaFoldDB" id="A0A139AV13"/>
<protein>
    <submittedName>
        <fullName evidence="2">L domain-like protein</fullName>
    </submittedName>
</protein>
<keyword evidence="1" id="KW-0732">Signal</keyword>
<proteinExistence type="predicted"/>
<evidence type="ECO:0000256" key="1">
    <source>
        <dbReference type="SAM" id="SignalP"/>
    </source>
</evidence>
<dbReference type="OrthoDB" id="1394818at2759"/>
<reference evidence="2 3" key="1">
    <citation type="journal article" date="2015" name="Genome Biol. Evol.">
        <title>Phylogenomic analyses indicate that early fungi evolved digesting cell walls of algal ancestors of land plants.</title>
        <authorList>
            <person name="Chang Y."/>
            <person name="Wang S."/>
            <person name="Sekimoto S."/>
            <person name="Aerts A.L."/>
            <person name="Choi C."/>
            <person name="Clum A."/>
            <person name="LaButti K.M."/>
            <person name="Lindquist E.A."/>
            <person name="Yee Ngan C."/>
            <person name="Ohm R.A."/>
            <person name="Salamov A.A."/>
            <person name="Grigoriev I.V."/>
            <person name="Spatafora J.W."/>
            <person name="Berbee M.L."/>
        </authorList>
    </citation>
    <scope>NUCLEOTIDE SEQUENCE [LARGE SCALE GENOMIC DNA]</scope>
    <source>
        <strain evidence="2 3">JEL478</strain>
    </source>
</reference>
<dbReference type="SUPFAM" id="SSF52058">
    <property type="entry name" value="L domain-like"/>
    <property type="match status" value="1"/>
</dbReference>
<accession>A0A139AV13</accession>
<dbReference type="EMBL" id="KQ965735">
    <property type="protein sequence ID" value="KXS20423.1"/>
    <property type="molecule type" value="Genomic_DNA"/>
</dbReference>